<proteinExistence type="predicted"/>
<accession>A0ABD2YRE9</accession>
<evidence type="ECO:0000313" key="1">
    <source>
        <dbReference type="EMBL" id="KAL3509952.1"/>
    </source>
</evidence>
<dbReference type="EMBL" id="JBJUIK010000012">
    <property type="protein sequence ID" value="KAL3509952.1"/>
    <property type="molecule type" value="Genomic_DNA"/>
</dbReference>
<gene>
    <name evidence="1" type="ORF">ACH5RR_029353</name>
</gene>
<dbReference type="AlphaFoldDB" id="A0ABD2YRE9"/>
<sequence>MVEVEGVRKGKAEVEFRGLEAKRKGKLKAQAWARFEDDGRWRKKRNERGMGIRVVFVGGAMFNGGGMEERWEEERFVGKSTGFVGMGEMLPSEGIRFGN</sequence>
<evidence type="ECO:0000313" key="2">
    <source>
        <dbReference type="Proteomes" id="UP001630127"/>
    </source>
</evidence>
<name>A0ABD2YRE9_9GENT</name>
<protein>
    <submittedName>
        <fullName evidence="1">Uncharacterized protein</fullName>
    </submittedName>
</protein>
<keyword evidence="2" id="KW-1185">Reference proteome</keyword>
<dbReference type="Proteomes" id="UP001630127">
    <property type="component" value="Unassembled WGS sequence"/>
</dbReference>
<comment type="caution">
    <text evidence="1">The sequence shown here is derived from an EMBL/GenBank/DDBJ whole genome shotgun (WGS) entry which is preliminary data.</text>
</comment>
<organism evidence="1 2">
    <name type="scientific">Cinchona calisaya</name>
    <dbReference type="NCBI Taxonomy" id="153742"/>
    <lineage>
        <taxon>Eukaryota</taxon>
        <taxon>Viridiplantae</taxon>
        <taxon>Streptophyta</taxon>
        <taxon>Embryophyta</taxon>
        <taxon>Tracheophyta</taxon>
        <taxon>Spermatophyta</taxon>
        <taxon>Magnoliopsida</taxon>
        <taxon>eudicotyledons</taxon>
        <taxon>Gunneridae</taxon>
        <taxon>Pentapetalae</taxon>
        <taxon>asterids</taxon>
        <taxon>lamiids</taxon>
        <taxon>Gentianales</taxon>
        <taxon>Rubiaceae</taxon>
        <taxon>Cinchonoideae</taxon>
        <taxon>Cinchoneae</taxon>
        <taxon>Cinchona</taxon>
    </lineage>
</organism>
<reference evidence="1 2" key="1">
    <citation type="submission" date="2024-11" db="EMBL/GenBank/DDBJ databases">
        <title>A near-complete genome assembly of Cinchona calisaya.</title>
        <authorList>
            <person name="Lian D.C."/>
            <person name="Zhao X.W."/>
            <person name="Wei L."/>
        </authorList>
    </citation>
    <scope>NUCLEOTIDE SEQUENCE [LARGE SCALE GENOMIC DNA]</scope>
    <source>
        <tissue evidence="1">Nenye</tissue>
    </source>
</reference>